<evidence type="ECO:0000313" key="3">
    <source>
        <dbReference type="Proteomes" id="UP000434241"/>
    </source>
</evidence>
<dbReference type="GeneID" id="93157772"/>
<evidence type="ECO:0000313" key="2">
    <source>
        <dbReference type="EMBL" id="MSS55415.1"/>
    </source>
</evidence>
<dbReference type="InterPro" id="IPR041420">
    <property type="entry name" value="PBECR4"/>
</dbReference>
<dbReference type="EMBL" id="VUMR01000002">
    <property type="protein sequence ID" value="MSS55415.1"/>
    <property type="molecule type" value="Genomic_DNA"/>
</dbReference>
<dbReference type="Proteomes" id="UP000434241">
    <property type="component" value="Unassembled WGS sequence"/>
</dbReference>
<organism evidence="2 3">
    <name type="scientific">Holdemanella porci</name>
    <dbReference type="NCBI Taxonomy" id="2652276"/>
    <lineage>
        <taxon>Bacteria</taxon>
        <taxon>Bacillati</taxon>
        <taxon>Bacillota</taxon>
        <taxon>Erysipelotrichia</taxon>
        <taxon>Erysipelotrichales</taxon>
        <taxon>Erysipelotrichaceae</taxon>
        <taxon>Holdemanella</taxon>
    </lineage>
</organism>
<evidence type="ECO:0000259" key="1">
    <source>
        <dbReference type="Pfam" id="PF18813"/>
    </source>
</evidence>
<protein>
    <recommendedName>
        <fullName evidence="1">Phage-Barnase-EndoU-ColicinE5/D-RelE like nuclease 4 domain-containing protein</fullName>
    </recommendedName>
</protein>
<dbReference type="Pfam" id="PF18813">
    <property type="entry name" value="PBECR4"/>
    <property type="match status" value="1"/>
</dbReference>
<keyword evidence="3" id="KW-1185">Reference proteome</keyword>
<gene>
    <name evidence="2" type="ORF">FYJ55_00445</name>
</gene>
<sequence>MGTNRNILRPGQKERLRRGAIQGSCYYNHFLKDKTFVVVTEDYMYCSITFKKQDFCHFTGLSIARVSESNFFDICLNGTITNSNIRDEQHYDYNTLRVKNNILKKLNKFLHADASTNLFISGLVTNTFTFSCAIRNDTENMTICFVGENNRARSLRKARNSRNTQSEKQIIGIFELYNNKWDKCIYIRNRQDIVDNFNHDIFSDELKRYLHID</sequence>
<name>A0A6N7UZA7_9FIRM</name>
<comment type="caution">
    <text evidence="2">The sequence shown here is derived from an EMBL/GenBank/DDBJ whole genome shotgun (WGS) entry which is preliminary data.</text>
</comment>
<accession>A0A6N7UZA7</accession>
<reference evidence="2 3" key="1">
    <citation type="submission" date="2019-08" db="EMBL/GenBank/DDBJ databases">
        <title>In-depth cultivation of the pig gut microbiome towards novel bacterial diversity and tailored functional studies.</title>
        <authorList>
            <person name="Wylensek D."/>
            <person name="Hitch T.C.A."/>
            <person name="Clavel T."/>
        </authorList>
    </citation>
    <scope>NUCLEOTIDE SEQUENCE [LARGE SCALE GENOMIC DNA]</scope>
    <source>
        <strain evidence="2 3">LKV-472-APC-3</strain>
    </source>
</reference>
<proteinExistence type="predicted"/>
<feature type="domain" description="Phage-Barnase-EndoU-ColicinE5/D-RelE like nuclease 4" evidence="1">
    <location>
        <begin position="27"/>
        <end position="180"/>
    </location>
</feature>
<dbReference type="RefSeq" id="WP_154555168.1">
    <property type="nucleotide sequence ID" value="NZ_JBQKEB010000015.1"/>
</dbReference>
<dbReference type="AlphaFoldDB" id="A0A6N7UZA7"/>